<dbReference type="GO" id="GO:0055085">
    <property type="term" value="P:transmembrane transport"/>
    <property type="evidence" value="ECO:0007669"/>
    <property type="project" value="InterPro"/>
</dbReference>
<keyword evidence="6 7" id="KW-0472">Membrane</keyword>
<feature type="transmembrane region" description="Helical" evidence="7">
    <location>
        <begin position="225"/>
        <end position="245"/>
    </location>
</feature>
<accession>A0A0F8ZZ82</accession>
<gene>
    <name evidence="9" type="ORF">LCGC14_2911040</name>
</gene>
<comment type="caution">
    <text evidence="9">The sequence shown here is derived from an EMBL/GenBank/DDBJ whole genome shotgun (WGS) entry which is preliminary data.</text>
</comment>
<evidence type="ECO:0000256" key="3">
    <source>
        <dbReference type="ARBA" id="ARBA00022475"/>
    </source>
</evidence>
<feature type="domain" description="ABC transmembrane type-1" evidence="8">
    <location>
        <begin position="60"/>
        <end position="245"/>
    </location>
</feature>
<evidence type="ECO:0000256" key="5">
    <source>
        <dbReference type="ARBA" id="ARBA00022989"/>
    </source>
</evidence>
<dbReference type="PANTHER" id="PTHR43386">
    <property type="entry name" value="OLIGOPEPTIDE TRANSPORT SYSTEM PERMEASE PROTEIN APPC"/>
    <property type="match status" value="1"/>
</dbReference>
<evidence type="ECO:0000256" key="1">
    <source>
        <dbReference type="ARBA" id="ARBA00004651"/>
    </source>
</evidence>
<dbReference type="InterPro" id="IPR000515">
    <property type="entry name" value="MetI-like"/>
</dbReference>
<keyword evidence="2" id="KW-0813">Transport</keyword>
<dbReference type="EMBL" id="LAZR01057601">
    <property type="protein sequence ID" value="KKK71724.1"/>
    <property type="molecule type" value="Genomic_DNA"/>
</dbReference>
<organism evidence="9">
    <name type="scientific">marine sediment metagenome</name>
    <dbReference type="NCBI Taxonomy" id="412755"/>
    <lineage>
        <taxon>unclassified sequences</taxon>
        <taxon>metagenomes</taxon>
        <taxon>ecological metagenomes</taxon>
    </lineage>
</organism>
<feature type="transmembrane region" description="Helical" evidence="7">
    <location>
        <begin position="107"/>
        <end position="132"/>
    </location>
</feature>
<dbReference type="PROSITE" id="PS50928">
    <property type="entry name" value="ABC_TM1"/>
    <property type="match status" value="1"/>
</dbReference>
<keyword evidence="5 7" id="KW-1133">Transmembrane helix</keyword>
<dbReference type="PANTHER" id="PTHR43386:SF1">
    <property type="entry name" value="D,D-DIPEPTIDE TRANSPORT SYSTEM PERMEASE PROTEIN DDPC-RELATED"/>
    <property type="match status" value="1"/>
</dbReference>
<dbReference type="GO" id="GO:0005886">
    <property type="term" value="C:plasma membrane"/>
    <property type="evidence" value="ECO:0007669"/>
    <property type="project" value="UniProtKB-SubCell"/>
</dbReference>
<protein>
    <recommendedName>
        <fullName evidence="8">ABC transmembrane type-1 domain-containing protein</fullName>
    </recommendedName>
</protein>
<evidence type="ECO:0000256" key="6">
    <source>
        <dbReference type="ARBA" id="ARBA00023136"/>
    </source>
</evidence>
<evidence type="ECO:0000256" key="2">
    <source>
        <dbReference type="ARBA" id="ARBA00022448"/>
    </source>
</evidence>
<feature type="transmembrane region" description="Helical" evidence="7">
    <location>
        <begin position="64"/>
        <end position="87"/>
    </location>
</feature>
<feature type="transmembrane region" description="Helical" evidence="7">
    <location>
        <begin position="6"/>
        <end position="26"/>
    </location>
</feature>
<dbReference type="SUPFAM" id="SSF161098">
    <property type="entry name" value="MetI-like"/>
    <property type="match status" value="1"/>
</dbReference>
<dbReference type="AlphaFoldDB" id="A0A0F8ZZ82"/>
<reference evidence="9" key="1">
    <citation type="journal article" date="2015" name="Nature">
        <title>Complex archaea that bridge the gap between prokaryotes and eukaryotes.</title>
        <authorList>
            <person name="Spang A."/>
            <person name="Saw J.H."/>
            <person name="Jorgensen S.L."/>
            <person name="Zaremba-Niedzwiedzka K."/>
            <person name="Martijn J."/>
            <person name="Lind A.E."/>
            <person name="van Eijk R."/>
            <person name="Schleper C."/>
            <person name="Guy L."/>
            <person name="Ettema T.J."/>
        </authorList>
    </citation>
    <scope>NUCLEOTIDE SEQUENCE</scope>
</reference>
<dbReference type="Pfam" id="PF00528">
    <property type="entry name" value="BPD_transp_1"/>
    <property type="match status" value="1"/>
</dbReference>
<evidence type="ECO:0000256" key="4">
    <source>
        <dbReference type="ARBA" id="ARBA00022692"/>
    </source>
</evidence>
<evidence type="ECO:0000256" key="7">
    <source>
        <dbReference type="SAM" id="Phobius"/>
    </source>
</evidence>
<dbReference type="InterPro" id="IPR035906">
    <property type="entry name" value="MetI-like_sf"/>
</dbReference>
<sequence>MHSTRIIAAILVLGIAVCVIIGPTYLETTRGELLISPTAEYWFGTDSLGRSILARSLGGMAASFGNAIVVLFGAIVIGSLMAIISILQLDKKVDQAIILSVEAIRAFPTIVLVLLFAAAGIPNTILLILFFWTSIWRLLRNLLAIQQNQPYALNAQLFGMLKPQVLLIEVLPNVWSSVRNYLPALLAEILSVQTALEFLGFGVTLDEVSLGRLLSEALSLGFAAPWVWIPSLVLLIISVSALIWLNLTLSENQRWIPLG</sequence>
<proteinExistence type="predicted"/>
<keyword evidence="4 7" id="KW-0812">Transmembrane</keyword>
<name>A0A0F8ZZ82_9ZZZZ</name>
<dbReference type="InterPro" id="IPR050366">
    <property type="entry name" value="BP-dependent_transpt_permease"/>
</dbReference>
<evidence type="ECO:0000259" key="8">
    <source>
        <dbReference type="PROSITE" id="PS50928"/>
    </source>
</evidence>
<keyword evidence="3" id="KW-1003">Cell membrane</keyword>
<comment type="subcellular location">
    <subcellularLocation>
        <location evidence="1">Cell membrane</location>
        <topology evidence="1">Multi-pass membrane protein</topology>
    </subcellularLocation>
</comment>
<evidence type="ECO:0000313" key="9">
    <source>
        <dbReference type="EMBL" id="KKK71724.1"/>
    </source>
</evidence>